<dbReference type="PANTHER" id="PTHR21716">
    <property type="entry name" value="TRANSMEMBRANE PROTEIN"/>
    <property type="match status" value="1"/>
</dbReference>
<evidence type="ECO:0000256" key="5">
    <source>
        <dbReference type="ARBA" id="ARBA00023136"/>
    </source>
</evidence>
<reference evidence="8" key="2">
    <citation type="submission" date="2015-03" db="EMBL/GenBank/DDBJ databases">
        <title>Genome sequence of Paenibacillus beijingensis strain DSM 24997T.</title>
        <authorList>
            <person name="Kwak Y."/>
            <person name="Shin J.-H."/>
        </authorList>
    </citation>
    <scope>NUCLEOTIDE SEQUENCE [LARGE SCALE GENOMIC DNA]</scope>
    <source>
        <strain evidence="8">DSM 24997</strain>
    </source>
</reference>
<keyword evidence="3 6" id="KW-0812">Transmembrane</keyword>
<feature type="transmembrane region" description="Helical" evidence="6">
    <location>
        <begin position="318"/>
        <end position="344"/>
    </location>
</feature>
<dbReference type="GO" id="GO:0055085">
    <property type="term" value="P:transmembrane transport"/>
    <property type="evidence" value="ECO:0007669"/>
    <property type="project" value="TreeGrafter"/>
</dbReference>
<feature type="transmembrane region" description="Helical" evidence="6">
    <location>
        <begin position="223"/>
        <end position="240"/>
    </location>
</feature>
<dbReference type="HOGENOM" id="CLU_031275_4_0_9"/>
<organism evidence="7 8">
    <name type="scientific">Paenibacillus beijingensis</name>
    <dbReference type="NCBI Taxonomy" id="1126833"/>
    <lineage>
        <taxon>Bacteria</taxon>
        <taxon>Bacillati</taxon>
        <taxon>Bacillota</taxon>
        <taxon>Bacilli</taxon>
        <taxon>Bacillales</taxon>
        <taxon>Paenibacillaceae</taxon>
        <taxon>Paenibacillus</taxon>
    </lineage>
</organism>
<evidence type="ECO:0000256" key="2">
    <source>
        <dbReference type="ARBA" id="ARBA00009773"/>
    </source>
</evidence>
<keyword evidence="8" id="KW-1185">Reference proteome</keyword>
<accession>A0A0D5NLC9</accession>
<dbReference type="OrthoDB" id="9774361at2"/>
<evidence type="ECO:0000256" key="4">
    <source>
        <dbReference type="ARBA" id="ARBA00022989"/>
    </source>
</evidence>
<dbReference type="STRING" id="1126833.VN24_18085"/>
<comment type="similarity">
    <text evidence="2">Belongs to the autoinducer-2 exporter (AI-2E) (TC 2.A.86) family.</text>
</comment>
<dbReference type="RefSeq" id="WP_045671547.1">
    <property type="nucleotide sequence ID" value="NZ_CP011058.1"/>
</dbReference>
<protein>
    <submittedName>
        <fullName evidence="7">Permease</fullName>
    </submittedName>
</protein>
<comment type="subcellular location">
    <subcellularLocation>
        <location evidence="1">Membrane</location>
        <topology evidence="1">Multi-pass membrane protein</topology>
    </subcellularLocation>
</comment>
<dbReference type="KEGG" id="pbj:VN24_18085"/>
<dbReference type="PANTHER" id="PTHR21716:SF68">
    <property type="entry name" value="TRANSPORT PROTEIN YTVI-RELATED"/>
    <property type="match status" value="1"/>
</dbReference>
<name>A0A0D5NLC9_9BACL</name>
<feature type="transmembrane region" description="Helical" evidence="6">
    <location>
        <begin position="65"/>
        <end position="90"/>
    </location>
</feature>
<evidence type="ECO:0000256" key="6">
    <source>
        <dbReference type="SAM" id="Phobius"/>
    </source>
</evidence>
<gene>
    <name evidence="7" type="ORF">VN24_18085</name>
</gene>
<dbReference type="Pfam" id="PF01594">
    <property type="entry name" value="AI-2E_transport"/>
    <property type="match status" value="1"/>
</dbReference>
<reference evidence="7 8" key="1">
    <citation type="journal article" date="2015" name="J. Biotechnol.">
        <title>Complete genome sequence of Paenibacillus beijingensis 7188(T) (=DSM 24997(T)), a novel rhizobacterium from jujube garden soil.</title>
        <authorList>
            <person name="Kwak Y."/>
            <person name="Shin J.H."/>
        </authorList>
    </citation>
    <scope>NUCLEOTIDE SEQUENCE [LARGE SCALE GENOMIC DNA]</scope>
    <source>
        <strain evidence="7 8">DSM 24997</strain>
    </source>
</reference>
<dbReference type="AlphaFoldDB" id="A0A0D5NLC9"/>
<dbReference type="PATRIC" id="fig|1126833.4.peg.3978"/>
<evidence type="ECO:0000313" key="7">
    <source>
        <dbReference type="EMBL" id="AJY76119.1"/>
    </source>
</evidence>
<feature type="transmembrane region" description="Helical" evidence="6">
    <location>
        <begin position="280"/>
        <end position="298"/>
    </location>
</feature>
<evidence type="ECO:0000256" key="3">
    <source>
        <dbReference type="ARBA" id="ARBA00022692"/>
    </source>
</evidence>
<feature type="transmembrane region" description="Helical" evidence="6">
    <location>
        <begin position="246"/>
        <end position="273"/>
    </location>
</feature>
<dbReference type="InterPro" id="IPR002549">
    <property type="entry name" value="AI-2E-like"/>
</dbReference>
<evidence type="ECO:0000313" key="8">
    <source>
        <dbReference type="Proteomes" id="UP000032633"/>
    </source>
</evidence>
<dbReference type="EMBL" id="CP011058">
    <property type="protein sequence ID" value="AJY76119.1"/>
    <property type="molecule type" value="Genomic_DNA"/>
</dbReference>
<evidence type="ECO:0000256" key="1">
    <source>
        <dbReference type="ARBA" id="ARBA00004141"/>
    </source>
</evidence>
<feature type="transmembrane region" description="Helical" evidence="6">
    <location>
        <begin position="155"/>
        <end position="179"/>
    </location>
</feature>
<feature type="transmembrane region" description="Helical" evidence="6">
    <location>
        <begin position="12"/>
        <end position="29"/>
    </location>
</feature>
<dbReference type="GO" id="GO:0016020">
    <property type="term" value="C:membrane"/>
    <property type="evidence" value="ECO:0007669"/>
    <property type="project" value="UniProtKB-SubCell"/>
</dbReference>
<sequence>MLSFYQKYWRTAFDIALIALTVYLIMLVFSFLYRIATPIFFSFVIFMMIEPLARRLNRLGLKKLIASALSILLFSTVILGLFFGAGYIVVREATGLADRLPEYRQLLNVQIAEGSAFLQSKIHALPPGMLDKLNDYIGSVTDWGQKVAKGFLFRLAGYLSSFSAFIFNFAVGIILAYFLSIEIGDWKKLAREKTPRTFKKAFTFLRKNVFSGISAYLKAQLKLITLTFVIIFVSLLLLGVDNALTVAVLSAVFDVLPLLGVGTVFIPWIVYLFIVGHVSLGIWLTALFVVVVLTRQILEPKITGDTLGVSAFTMLSFMVVSLSLFGVSGVILSPVLMILIKALYDQGYLKRWISAPKGEYDAAPATVKPTQEQNGG</sequence>
<keyword evidence="5 6" id="KW-0472">Membrane</keyword>
<dbReference type="Proteomes" id="UP000032633">
    <property type="component" value="Chromosome"/>
</dbReference>
<proteinExistence type="inferred from homology"/>
<keyword evidence="4 6" id="KW-1133">Transmembrane helix</keyword>